<dbReference type="Gene3D" id="3.40.50.300">
    <property type="entry name" value="P-loop containing nucleotide triphosphate hydrolases"/>
    <property type="match status" value="1"/>
</dbReference>
<dbReference type="CDD" id="cd18793">
    <property type="entry name" value="SF2_C_SNF"/>
    <property type="match status" value="1"/>
</dbReference>
<feature type="region of interest" description="Disordered" evidence="3">
    <location>
        <begin position="1087"/>
        <end position="1107"/>
    </location>
</feature>
<name>A0A7N2MLH0_QUELO</name>
<dbReference type="EnsemblPlants" id="QL09p040364:mrna">
    <property type="protein sequence ID" value="QL09p040364:mrna"/>
    <property type="gene ID" value="QL09p040364"/>
</dbReference>
<evidence type="ECO:0000256" key="1">
    <source>
        <dbReference type="ARBA" id="ARBA00022801"/>
    </source>
</evidence>
<protein>
    <recommendedName>
        <fullName evidence="4">Helicase C-terminal domain-containing protein</fullName>
    </recommendedName>
</protein>
<evidence type="ECO:0000256" key="3">
    <source>
        <dbReference type="SAM" id="MobiDB-lite"/>
    </source>
</evidence>
<dbReference type="PANTHER" id="PTHR23054:SF18">
    <property type="entry name" value="TERNARY COMPLEX FACTOR MIP1, LEUCINE-ZIPPER"/>
    <property type="match status" value="1"/>
</dbReference>
<dbReference type="InterPro" id="IPR025757">
    <property type="entry name" value="MIP1_Leuzipper"/>
</dbReference>
<dbReference type="Pfam" id="PF14389">
    <property type="entry name" value="Lzipper-MIP1"/>
    <property type="match status" value="1"/>
</dbReference>
<dbReference type="Proteomes" id="UP000594261">
    <property type="component" value="Chromosome 9"/>
</dbReference>
<keyword evidence="1" id="KW-0378">Hydrolase</keyword>
<dbReference type="SUPFAM" id="SSF53098">
    <property type="entry name" value="Ribonuclease H-like"/>
    <property type="match status" value="1"/>
</dbReference>
<dbReference type="InterPro" id="IPR009033">
    <property type="entry name" value="Calreticulin/calnexin_P_dom_sf"/>
</dbReference>
<reference evidence="5" key="2">
    <citation type="submission" date="2021-01" db="UniProtKB">
        <authorList>
            <consortium name="EnsemblPlants"/>
        </authorList>
    </citation>
    <scope>IDENTIFICATION</scope>
</reference>
<dbReference type="Gene3D" id="2.60.120.200">
    <property type="match status" value="1"/>
</dbReference>
<dbReference type="Gene3D" id="3.30.342.10">
    <property type="entry name" value="DNA Polymerase, chain B, domain 1"/>
    <property type="match status" value="1"/>
</dbReference>
<dbReference type="GO" id="GO:0016787">
    <property type="term" value="F:hydrolase activity"/>
    <property type="evidence" value="ECO:0007669"/>
    <property type="project" value="UniProtKB-KW"/>
</dbReference>
<dbReference type="SMART" id="SM00490">
    <property type="entry name" value="HELICc"/>
    <property type="match status" value="1"/>
</dbReference>
<dbReference type="Pfam" id="PF22634">
    <property type="entry name" value="POL2_thumb"/>
    <property type="match status" value="1"/>
</dbReference>
<feature type="region of interest" description="Disordered" evidence="3">
    <location>
        <begin position="1233"/>
        <end position="1257"/>
    </location>
</feature>
<keyword evidence="2" id="KW-0175">Coiled coil</keyword>
<dbReference type="InterPro" id="IPR006133">
    <property type="entry name" value="DNA-dir_DNA_pol_B_exonuc"/>
</dbReference>
<organism evidence="5 6">
    <name type="scientific">Quercus lobata</name>
    <name type="common">Valley oak</name>
    <dbReference type="NCBI Taxonomy" id="97700"/>
    <lineage>
        <taxon>Eukaryota</taxon>
        <taxon>Viridiplantae</taxon>
        <taxon>Streptophyta</taxon>
        <taxon>Embryophyta</taxon>
        <taxon>Tracheophyta</taxon>
        <taxon>Spermatophyta</taxon>
        <taxon>Magnoliopsida</taxon>
        <taxon>eudicotyledons</taxon>
        <taxon>Gunneridae</taxon>
        <taxon>Pentapetalae</taxon>
        <taxon>rosids</taxon>
        <taxon>fabids</taxon>
        <taxon>Fagales</taxon>
        <taxon>Fagaceae</taxon>
        <taxon>Quercus</taxon>
    </lineage>
</organism>
<dbReference type="Gene3D" id="2.10.250.10">
    <property type="entry name" value="Calreticulin/calnexin, P domain"/>
    <property type="match status" value="1"/>
</dbReference>
<feature type="compositionally biased region" description="Basic and acidic residues" evidence="3">
    <location>
        <begin position="1087"/>
        <end position="1106"/>
    </location>
</feature>
<dbReference type="GO" id="GO:0006457">
    <property type="term" value="P:protein folding"/>
    <property type="evidence" value="ECO:0007669"/>
    <property type="project" value="InterPro"/>
</dbReference>
<dbReference type="InterPro" id="IPR049730">
    <property type="entry name" value="SNF2/RAD54-like_C"/>
</dbReference>
<dbReference type="InterPro" id="IPR001650">
    <property type="entry name" value="Helicase_C-like"/>
</dbReference>
<reference evidence="5 6" key="1">
    <citation type="journal article" date="2016" name="G3 (Bethesda)">
        <title>First Draft Assembly and Annotation of the Genome of a California Endemic Oak Quercus lobata Nee (Fagaceae).</title>
        <authorList>
            <person name="Sork V.L."/>
            <person name="Fitz-Gibbon S.T."/>
            <person name="Puiu D."/>
            <person name="Crepeau M."/>
            <person name="Gugger P.F."/>
            <person name="Sherman R."/>
            <person name="Stevens K."/>
            <person name="Langley C.H."/>
            <person name="Pellegrini M."/>
            <person name="Salzberg S.L."/>
        </authorList>
    </citation>
    <scope>NUCLEOTIDE SEQUENCE [LARGE SCALE GENOMIC DNA]</scope>
    <source>
        <strain evidence="5 6">cv. SW786</strain>
    </source>
</reference>
<evidence type="ECO:0000259" key="4">
    <source>
        <dbReference type="PROSITE" id="PS51194"/>
    </source>
</evidence>
<evidence type="ECO:0000313" key="5">
    <source>
        <dbReference type="EnsemblPlants" id="QL09p040364:mrna"/>
    </source>
</evidence>
<evidence type="ECO:0000256" key="2">
    <source>
        <dbReference type="SAM" id="Coils"/>
    </source>
</evidence>
<sequence>MYQTLDLFAQLCRERRYPYLRLDGTTSISKRQKLVNQFNDQSKDQFVFLLSSKAGGCGLNLIGGNRLVLFDPDWNPANDKQAAAIVWRDGQKKRVYIYRFLSTGSIEEKVFQRQMSKEGLQKVIQQEQTDTKQVNFLSTEDLRDLFTFHENVRSEIHEKMNCIRCQNYNEKIESIEEGDENESANVNCQSDPETSDIGGFAKIAGCLHKLKSSEKQVGTPLEEDLGSWGHHFFSTSIPDPILQASAVDEISCIIYWVLKVTHKFLFWRFIWRHVFKFCFSSSKIKLALIILCFRDSSCFLRSSISLYFFLRELENVPLYEPPKDELVSNFENPIIAPDWSKLPKRHGATSAAQKNHLSGLHKPYLKLSFDTVQQLIDVKSDLLHVVQRNQEKFDVAEAYESIIAGKREQRPQDFVDCIVDLREYDVPYHVRFAIDNVYPVLVLCWKKRTDLLQRAEVHVCAFDIETTKLPLKFPDAEYDLIMMISYMVDGQGFPDKKRVGGDNVDSSFEASDRIKMDMGHLEDHIKTNKKQSPKAEVQNSLKQEILQLEKRLQDQFEVRRALENAMGYRSSSQDNTTGTVMPKPATELIKEIAVLELEVVYLEQYLLSLYRKAFDQQITISPSSKDDRLKSPINTPRARIHKASRLDITSKRESSVAQIGCQSLDNPWKESNGIGGEEKLLDCGVHRCHSSLSQRSVYSTRTSPPVDSLSKALRACHSQPLSMMECAQNTSSSIISLAEHFGTRISDHVPETPNRLSEDMIKCMSAIYCKLADPPLTHNGLSSPNSSMSSMSAFSPQDQCDMWSPGFRNNSSFDVRLDNPFHVEGLKEFSGPYSTMVEVPWIYRDGQKLGDTEHLLQNFRSLICRLEEVAPTMLSHEEKLAFWINIHNALVMHAYLAYGIPQNNGKRVFLLLKAAYNIGGHIISADTCKEFCPRLQNVSSWAGPNLNASSTVFLSEGAVPVAIFETDAEIMKHYVRRWCKISSDVGIRSIIDWSYYKQRLSSAIQKVISIPAAMQKVLLLVHFDIFSSLNRDEFLKKNSDAAGANGVMNEEIVKDLEDFGNKSRKSVTGPRIPADWEDREYIDDPSEVKPEGYDSIPKEIPDPKAKEKMKKSHNLVSLISLITGMMKRMVRGNPQRYLIQRIKDHGSPRKLRTLDYKGKTPWIDNPEFEDDPNVYGLKPIKHVGIEVWQVKGGSVYDNVLICDDPDYATQVVEEVFANREIEKEAFEEAEKVRKAREEEEAQRAREEGERRRRERGSDRRYRDRYKDRYRRDRRDYMDDYHKFVLNKREMELLKLENKVRFILAVVKGEIIVSNRK</sequence>
<proteinExistence type="predicted"/>
<dbReference type="Pfam" id="PF04784">
    <property type="entry name" value="DUF547"/>
    <property type="match status" value="1"/>
</dbReference>
<dbReference type="Gramene" id="QL09p040364:mrna">
    <property type="protein sequence ID" value="QL09p040364:mrna"/>
    <property type="gene ID" value="QL09p040364"/>
</dbReference>
<dbReference type="PANTHER" id="PTHR23054">
    <property type="entry name" value="TERNARY COMPLEX FACTOR MIP1, LEUCINE-ZIPPER-RELATED"/>
    <property type="match status" value="1"/>
</dbReference>
<evidence type="ECO:0000313" key="6">
    <source>
        <dbReference type="Proteomes" id="UP000594261"/>
    </source>
</evidence>
<dbReference type="InterPro" id="IPR012337">
    <property type="entry name" value="RNaseH-like_sf"/>
</dbReference>
<dbReference type="SUPFAM" id="SSF52540">
    <property type="entry name" value="P-loop containing nucleoside triphosphate hydrolases"/>
    <property type="match status" value="1"/>
</dbReference>
<dbReference type="Pfam" id="PF03104">
    <property type="entry name" value="DNA_pol_B_exo1"/>
    <property type="match status" value="1"/>
</dbReference>
<feature type="domain" description="Helicase C-terminal" evidence="4">
    <location>
        <begin position="1"/>
        <end position="135"/>
    </location>
</feature>
<dbReference type="InterPro" id="IPR006869">
    <property type="entry name" value="DUF547"/>
</dbReference>
<dbReference type="InterPro" id="IPR001580">
    <property type="entry name" value="Calret/calnex"/>
</dbReference>
<dbReference type="GO" id="GO:0005509">
    <property type="term" value="F:calcium ion binding"/>
    <property type="evidence" value="ECO:0007669"/>
    <property type="project" value="InterPro"/>
</dbReference>
<accession>A0A7N2MLH0</accession>
<dbReference type="GO" id="GO:0051082">
    <property type="term" value="F:unfolded protein binding"/>
    <property type="evidence" value="ECO:0007669"/>
    <property type="project" value="InterPro"/>
</dbReference>
<dbReference type="Pfam" id="PF00271">
    <property type="entry name" value="Helicase_C"/>
    <property type="match status" value="1"/>
</dbReference>
<dbReference type="GO" id="GO:0005783">
    <property type="term" value="C:endoplasmic reticulum"/>
    <property type="evidence" value="ECO:0007669"/>
    <property type="project" value="InterPro"/>
</dbReference>
<keyword evidence="6" id="KW-1185">Reference proteome</keyword>
<dbReference type="InterPro" id="IPR027417">
    <property type="entry name" value="P-loop_NTPase"/>
</dbReference>
<dbReference type="PRINTS" id="PR00626">
    <property type="entry name" value="CALRETICULIN"/>
</dbReference>
<dbReference type="PROSITE" id="PS51194">
    <property type="entry name" value="HELICASE_CTER"/>
    <property type="match status" value="1"/>
</dbReference>
<feature type="coiled-coil region" evidence="2">
    <location>
        <begin position="538"/>
        <end position="565"/>
    </location>
</feature>
<dbReference type="EMBL" id="LRBV02000009">
    <property type="status" value="NOT_ANNOTATED_CDS"/>
    <property type="molecule type" value="Genomic_DNA"/>
</dbReference>
<dbReference type="InParanoid" id="A0A7N2MLH0"/>
<dbReference type="SUPFAM" id="SSF63887">
    <property type="entry name" value="P-domain of calnexin/calreticulin"/>
    <property type="match status" value="1"/>
</dbReference>
<dbReference type="InterPro" id="IPR055191">
    <property type="entry name" value="POL2_thumb"/>
</dbReference>